<name>A0A9Q0LLM4_ANAIG</name>
<evidence type="ECO:0000313" key="2">
    <source>
        <dbReference type="EMBL" id="KAJ5075078.1"/>
    </source>
</evidence>
<feature type="coiled-coil region" evidence="1">
    <location>
        <begin position="23"/>
        <end position="51"/>
    </location>
</feature>
<comment type="caution">
    <text evidence="2">The sequence shown here is derived from an EMBL/GenBank/DDBJ whole genome shotgun (WGS) entry which is preliminary data.</text>
</comment>
<dbReference type="Proteomes" id="UP001149090">
    <property type="component" value="Unassembled WGS sequence"/>
</dbReference>
<sequence>MNCPVCQIDLSHLNQNQIESHVNQCLDNQIQNENQNLIENQNENLIEIQNEKIICQFCQKDLTDLHELRRREHLNRCLDSWEGKKKIQKDFENLVETEAQISKNQDLIFNDLNFCRVCGKIIRTFRNERTHLPHFELCSFIKSCFLFSDQK</sequence>
<proteinExistence type="predicted"/>
<accession>A0A9Q0LLM4</accession>
<organism evidence="2 3">
    <name type="scientific">Anaeramoeba ignava</name>
    <name type="common">Anaerobic marine amoeba</name>
    <dbReference type="NCBI Taxonomy" id="1746090"/>
    <lineage>
        <taxon>Eukaryota</taxon>
        <taxon>Metamonada</taxon>
        <taxon>Anaeramoebidae</taxon>
        <taxon>Anaeramoeba</taxon>
    </lineage>
</organism>
<protein>
    <submittedName>
        <fullName evidence="2">Btb poz domain containing 12</fullName>
    </submittedName>
</protein>
<reference evidence="2" key="1">
    <citation type="submission" date="2022-10" db="EMBL/GenBank/DDBJ databases">
        <title>Novel sulphate-reducing endosymbionts in the free-living metamonad Anaeramoeba.</title>
        <authorList>
            <person name="Jerlstrom-Hultqvist J."/>
            <person name="Cepicka I."/>
            <person name="Gallot-Lavallee L."/>
            <person name="Salas-Leiva D."/>
            <person name="Curtis B.A."/>
            <person name="Zahonova K."/>
            <person name="Pipaliya S."/>
            <person name="Dacks J."/>
            <person name="Roger A.J."/>
        </authorList>
    </citation>
    <scope>NUCLEOTIDE SEQUENCE</scope>
    <source>
        <strain evidence="2">BMAN</strain>
    </source>
</reference>
<evidence type="ECO:0000256" key="1">
    <source>
        <dbReference type="SAM" id="Coils"/>
    </source>
</evidence>
<gene>
    <name evidence="2" type="ORF">M0811_07783</name>
</gene>
<dbReference type="AlphaFoldDB" id="A0A9Q0LLM4"/>
<dbReference type="EMBL" id="JAPDFW010000067">
    <property type="protein sequence ID" value="KAJ5075078.1"/>
    <property type="molecule type" value="Genomic_DNA"/>
</dbReference>
<evidence type="ECO:0000313" key="3">
    <source>
        <dbReference type="Proteomes" id="UP001149090"/>
    </source>
</evidence>
<dbReference type="PANTHER" id="PTHR21541">
    <property type="entry name" value="BTB POZ DOMAIN CONTAINING 12"/>
    <property type="match status" value="1"/>
</dbReference>
<dbReference type="GO" id="GO:0000712">
    <property type="term" value="P:resolution of meiotic recombination intermediates"/>
    <property type="evidence" value="ECO:0007669"/>
    <property type="project" value="TreeGrafter"/>
</dbReference>
<keyword evidence="1" id="KW-0175">Coiled coil</keyword>
<dbReference type="GO" id="GO:0033557">
    <property type="term" value="C:Slx1-Slx4 complex"/>
    <property type="evidence" value="ECO:0007669"/>
    <property type="project" value="TreeGrafter"/>
</dbReference>
<dbReference type="OrthoDB" id="262529at2759"/>
<keyword evidence="3" id="KW-1185">Reference proteome</keyword>
<dbReference type="PANTHER" id="PTHR21541:SF3">
    <property type="entry name" value="STRUCTURE-SPECIFIC ENDONUCLEASE SUBUNIT SLX4"/>
    <property type="match status" value="1"/>
</dbReference>